<name>A0A1Q9DAD1_SYMMI</name>
<accession>A0A1Q9DAD1</accession>
<keyword evidence="2" id="KW-1185">Reference proteome</keyword>
<dbReference type="OrthoDB" id="420731at2759"/>
<dbReference type="EMBL" id="LSRX01000636">
    <property type="protein sequence ID" value="OLP92079.1"/>
    <property type="molecule type" value="Genomic_DNA"/>
</dbReference>
<evidence type="ECO:0000313" key="1">
    <source>
        <dbReference type="EMBL" id="OLP92079.1"/>
    </source>
</evidence>
<organism evidence="1 2">
    <name type="scientific">Symbiodinium microadriaticum</name>
    <name type="common">Dinoflagellate</name>
    <name type="synonym">Zooxanthella microadriatica</name>
    <dbReference type="NCBI Taxonomy" id="2951"/>
    <lineage>
        <taxon>Eukaryota</taxon>
        <taxon>Sar</taxon>
        <taxon>Alveolata</taxon>
        <taxon>Dinophyceae</taxon>
        <taxon>Suessiales</taxon>
        <taxon>Symbiodiniaceae</taxon>
        <taxon>Symbiodinium</taxon>
    </lineage>
</organism>
<dbReference type="Proteomes" id="UP000186817">
    <property type="component" value="Unassembled WGS sequence"/>
</dbReference>
<evidence type="ECO:0000313" key="2">
    <source>
        <dbReference type="Proteomes" id="UP000186817"/>
    </source>
</evidence>
<protein>
    <submittedName>
        <fullName evidence="1">Uncharacterized protein</fullName>
    </submittedName>
</protein>
<dbReference type="AlphaFoldDB" id="A0A1Q9DAD1"/>
<gene>
    <name evidence="1" type="ORF">AK812_SmicGene26165</name>
</gene>
<reference evidence="1 2" key="1">
    <citation type="submission" date="2016-02" db="EMBL/GenBank/DDBJ databases">
        <title>Genome analysis of coral dinoflagellate symbionts highlights evolutionary adaptations to a symbiotic lifestyle.</title>
        <authorList>
            <person name="Aranda M."/>
            <person name="Li Y."/>
            <person name="Liew Y.J."/>
            <person name="Baumgarten S."/>
            <person name="Simakov O."/>
            <person name="Wilson M."/>
            <person name="Piel J."/>
            <person name="Ashoor H."/>
            <person name="Bougouffa S."/>
            <person name="Bajic V.B."/>
            <person name="Ryu T."/>
            <person name="Ravasi T."/>
            <person name="Bayer T."/>
            <person name="Micklem G."/>
            <person name="Kim H."/>
            <person name="Bhak J."/>
            <person name="Lajeunesse T.C."/>
            <person name="Voolstra C.R."/>
        </authorList>
    </citation>
    <scope>NUCLEOTIDE SEQUENCE [LARGE SCALE GENOMIC DNA]</scope>
    <source>
        <strain evidence="1 2">CCMP2467</strain>
    </source>
</reference>
<proteinExistence type="predicted"/>
<comment type="caution">
    <text evidence="1">The sequence shown here is derived from an EMBL/GenBank/DDBJ whole genome shotgun (WGS) entry which is preliminary data.</text>
</comment>
<sequence>MAPAGQTEASSGLPQVHIGFVRRRPMHPERFFALVRRRFGPLDSDLSCSYGSGPKPQGTCTGEVHVLSGSGCLWFIGSDDMCAEWFFSSSASRHLLRCGGPWPAEQAGVTETATAAAGSRRVDLSLEVSGAPADVDAWKASLFSELNDCLITRAEAVALEEGDTRMLSPQCEWEEMRAVQENLSPWVVHWWPLLRVLHGITTMVTAIPGFGLLQTVGRSLATRVRTGAWARIFCDSSVNAGIHAEVRGCEALCRDVTGATHSGETLRRIRSLLLDVAHWAFVVMSFGGAIVLRAPESLAFTAAIAAAALAFRLSMRNRCIITSVARGSSLPRISGKTVTNFFLTLLVVTVIRLLLQLIFGRGFPWDQAIAAISGHHPSAMVAQAVPHQEHTELHIHV</sequence>